<proteinExistence type="predicted"/>
<evidence type="ECO:0000313" key="2">
    <source>
        <dbReference type="Proteomes" id="UP000076738"/>
    </source>
</evidence>
<organism evidence="1 2">
    <name type="scientific">Calocera viscosa (strain TUFC12733)</name>
    <dbReference type="NCBI Taxonomy" id="1330018"/>
    <lineage>
        <taxon>Eukaryota</taxon>
        <taxon>Fungi</taxon>
        <taxon>Dikarya</taxon>
        <taxon>Basidiomycota</taxon>
        <taxon>Agaricomycotina</taxon>
        <taxon>Dacrymycetes</taxon>
        <taxon>Dacrymycetales</taxon>
        <taxon>Dacrymycetaceae</taxon>
        <taxon>Calocera</taxon>
    </lineage>
</organism>
<keyword evidence="2" id="KW-1185">Reference proteome</keyword>
<protein>
    <submittedName>
        <fullName evidence="1">Uncharacterized protein</fullName>
    </submittedName>
</protein>
<gene>
    <name evidence="1" type="ORF">CALVIDRAFT_258065</name>
</gene>
<reference evidence="1 2" key="1">
    <citation type="journal article" date="2016" name="Mol. Biol. Evol.">
        <title>Comparative Genomics of Early-Diverging Mushroom-Forming Fungi Provides Insights into the Origins of Lignocellulose Decay Capabilities.</title>
        <authorList>
            <person name="Nagy L.G."/>
            <person name="Riley R."/>
            <person name="Tritt A."/>
            <person name="Adam C."/>
            <person name="Daum C."/>
            <person name="Floudas D."/>
            <person name="Sun H."/>
            <person name="Yadav J.S."/>
            <person name="Pangilinan J."/>
            <person name="Larsson K.H."/>
            <person name="Matsuura K."/>
            <person name="Barry K."/>
            <person name="Labutti K."/>
            <person name="Kuo R."/>
            <person name="Ohm R.A."/>
            <person name="Bhattacharya S.S."/>
            <person name="Shirouzu T."/>
            <person name="Yoshinaga Y."/>
            <person name="Martin F.M."/>
            <person name="Grigoriev I.V."/>
            <person name="Hibbett D.S."/>
        </authorList>
    </citation>
    <scope>NUCLEOTIDE SEQUENCE [LARGE SCALE GENOMIC DNA]</scope>
    <source>
        <strain evidence="1 2">TUFC12733</strain>
    </source>
</reference>
<dbReference type="AlphaFoldDB" id="A0A167JBD0"/>
<evidence type="ECO:0000313" key="1">
    <source>
        <dbReference type="EMBL" id="KZO93422.1"/>
    </source>
</evidence>
<sequence length="154" mass="16982">MKGDGLSVEMRSIDGIRFRFGPSTTAANSNDRRSHPHLKPFLYNKPYDEVHWLRLLNALPACGLVRGDMLLSGNQHGTVCISRGQSSETPAEVMITSRTASPTRTALPFQNFLILSAAGFEVMLGPIHSLAARVPDSEFTRPTLSRMQLRCLSL</sequence>
<accession>A0A167JBD0</accession>
<name>A0A167JBD0_CALVF</name>
<dbReference type="EMBL" id="KV417302">
    <property type="protein sequence ID" value="KZO93422.1"/>
    <property type="molecule type" value="Genomic_DNA"/>
</dbReference>
<dbReference type="Proteomes" id="UP000076738">
    <property type="component" value="Unassembled WGS sequence"/>
</dbReference>